<dbReference type="Pfam" id="PF05930">
    <property type="entry name" value="Phage_AlpA"/>
    <property type="match status" value="1"/>
</dbReference>
<keyword evidence="2" id="KW-1185">Reference proteome</keyword>
<evidence type="ECO:0000313" key="2">
    <source>
        <dbReference type="Proteomes" id="UP000621455"/>
    </source>
</evidence>
<name>A0ABX0NHR6_9BURK</name>
<gene>
    <name evidence="1" type="ORF">F2P44_14640</name>
</gene>
<dbReference type="EMBL" id="WHJG01000013">
    <property type="protein sequence ID" value="NHZ80500.1"/>
    <property type="molecule type" value="Genomic_DNA"/>
</dbReference>
<dbReference type="Proteomes" id="UP000621455">
    <property type="component" value="Unassembled WGS sequence"/>
</dbReference>
<comment type="caution">
    <text evidence="1">The sequence shown here is derived from an EMBL/GenBank/DDBJ whole genome shotgun (WGS) entry which is preliminary data.</text>
</comment>
<reference evidence="1 2" key="1">
    <citation type="submission" date="2019-10" db="EMBL/GenBank/DDBJ databases">
        <title>Taxonomy of Antarctic Massilia spp.: description of Massilia rubra sp. nov., Massilia aquatica sp. nov., Massilia mucilaginosa sp. nov., Massilia frigida sp. nov. isolated from streams, lakes and regoliths.</title>
        <authorList>
            <person name="Holochova P."/>
            <person name="Sedlacek I."/>
            <person name="Kralova S."/>
            <person name="Maslanova I."/>
            <person name="Busse H.-J."/>
            <person name="Stankova E."/>
            <person name="Vrbovska V."/>
            <person name="Kovarovic V."/>
            <person name="Bartak M."/>
            <person name="Svec P."/>
            <person name="Pantucek R."/>
        </authorList>
    </citation>
    <scope>NUCLEOTIDE SEQUENCE [LARGE SCALE GENOMIC DNA]</scope>
    <source>
        <strain evidence="1 2">CCM 8695</strain>
    </source>
</reference>
<accession>A0ABX0NHR6</accession>
<sequence>MNQRVIRISELATTPATKTKPARPGKLPVSATTVWRWVREGKFPKPFKLGESVTVWDAAEVDAFIERQAGAAR</sequence>
<dbReference type="Gene3D" id="1.10.238.160">
    <property type="match status" value="1"/>
</dbReference>
<organism evidence="1 2">
    <name type="scientific">Massilia frigida</name>
    <dbReference type="NCBI Taxonomy" id="2609281"/>
    <lineage>
        <taxon>Bacteria</taxon>
        <taxon>Pseudomonadati</taxon>
        <taxon>Pseudomonadota</taxon>
        <taxon>Betaproteobacteria</taxon>
        <taxon>Burkholderiales</taxon>
        <taxon>Oxalobacteraceae</taxon>
        <taxon>Telluria group</taxon>
        <taxon>Massilia</taxon>
    </lineage>
</organism>
<dbReference type="InterPro" id="IPR010260">
    <property type="entry name" value="AlpA"/>
</dbReference>
<dbReference type="RefSeq" id="WP_167087614.1">
    <property type="nucleotide sequence ID" value="NZ_WHJG01000013.1"/>
</dbReference>
<protein>
    <submittedName>
        <fullName evidence="1">AlpA family phage regulatory protein</fullName>
    </submittedName>
</protein>
<evidence type="ECO:0000313" key="1">
    <source>
        <dbReference type="EMBL" id="NHZ80500.1"/>
    </source>
</evidence>
<proteinExistence type="predicted"/>